<reference evidence="2" key="2">
    <citation type="submission" date="2020-10" db="UniProtKB">
        <authorList>
            <consortium name="WormBaseParasite"/>
        </authorList>
    </citation>
    <scope>IDENTIFICATION</scope>
</reference>
<protein>
    <submittedName>
        <fullName evidence="2">F-box domain-containing protein</fullName>
    </submittedName>
</protein>
<dbReference type="WBParaSite" id="Pan_g12294.t1">
    <property type="protein sequence ID" value="Pan_g12294.t1"/>
    <property type="gene ID" value="Pan_g12294"/>
</dbReference>
<reference evidence="1" key="1">
    <citation type="journal article" date="2013" name="Genetics">
        <title>The draft genome and transcriptome of Panagrellus redivivus are shaped by the harsh demands of a free-living lifestyle.</title>
        <authorList>
            <person name="Srinivasan J."/>
            <person name="Dillman A.R."/>
            <person name="Macchietto M.G."/>
            <person name="Heikkinen L."/>
            <person name="Lakso M."/>
            <person name="Fracchia K.M."/>
            <person name="Antoshechkin I."/>
            <person name="Mortazavi A."/>
            <person name="Wong G."/>
            <person name="Sternberg P.W."/>
        </authorList>
    </citation>
    <scope>NUCLEOTIDE SEQUENCE [LARGE SCALE GENOMIC DNA]</scope>
    <source>
        <strain evidence="1">MT8872</strain>
    </source>
</reference>
<dbReference type="Proteomes" id="UP000492821">
    <property type="component" value="Unassembled WGS sequence"/>
</dbReference>
<organism evidence="1 2">
    <name type="scientific">Panagrellus redivivus</name>
    <name type="common">Microworm</name>
    <dbReference type="NCBI Taxonomy" id="6233"/>
    <lineage>
        <taxon>Eukaryota</taxon>
        <taxon>Metazoa</taxon>
        <taxon>Ecdysozoa</taxon>
        <taxon>Nematoda</taxon>
        <taxon>Chromadorea</taxon>
        <taxon>Rhabditida</taxon>
        <taxon>Tylenchina</taxon>
        <taxon>Panagrolaimomorpha</taxon>
        <taxon>Panagrolaimoidea</taxon>
        <taxon>Panagrolaimidae</taxon>
        <taxon>Panagrellus</taxon>
    </lineage>
</organism>
<accession>A0A7E4UTV6</accession>
<sequence>MPYPILNLPYGLQQRLCALATPREKYLLQTATGLMQHHLKPIQSTVNLSNQHSHILHKHKGTVELITFSADGVSYEYFPKFDNSHSKLITLKSTLRLEELTENELDDTFFNHTLLRIQTLSFVRTSANDSVLQRISTNCLSPIIKYHAGYVKDGNLVNIGRLFTLFPYLQDIQLCESMNVNKNWLRDILKLENQKLNTLSLQGTVDNLISFNSNELVQLFMTRRDMFLELCVTDNPSVDAIAKISTLINKECFKTATSCQRPVLHLRFSNPLCNNLPLYYNFRTQTSNVN</sequence>
<evidence type="ECO:0000313" key="2">
    <source>
        <dbReference type="WBParaSite" id="Pan_g12294.t1"/>
    </source>
</evidence>
<name>A0A7E4UTV6_PANRE</name>
<proteinExistence type="predicted"/>
<keyword evidence="1" id="KW-1185">Reference proteome</keyword>
<evidence type="ECO:0000313" key="1">
    <source>
        <dbReference type="Proteomes" id="UP000492821"/>
    </source>
</evidence>
<dbReference type="AlphaFoldDB" id="A0A7E4UTV6"/>